<dbReference type="PANTHER" id="PTHR21240">
    <property type="entry name" value="2-AMINO-3-CARBOXYLMUCONATE-6-SEMIALDEHYDE DECARBOXYLASE"/>
    <property type="match status" value="1"/>
</dbReference>
<reference evidence="4 6" key="2">
    <citation type="submission" date="2019-04" db="EMBL/GenBank/DDBJ databases">
        <title>Genomic characterization of Staphylococcus petrasii strains.</title>
        <authorList>
            <person name="Vrbovska V."/>
            <person name="Kovarovic V."/>
            <person name="Maslanova I."/>
            <person name="Indrakova A."/>
            <person name="Petras P."/>
            <person name="Sedo O."/>
            <person name="Svec P."/>
            <person name="Fisarova L."/>
            <person name="Sedlacek I."/>
            <person name="Doskar J."/>
            <person name="Pantucek R."/>
        </authorList>
    </citation>
    <scope>NUCLEOTIDE SEQUENCE [LARGE SCALE GENOMIC DNA]</scope>
    <source>
        <strain evidence="4 6">P5404</strain>
    </source>
</reference>
<dbReference type="Proteomes" id="UP000254047">
    <property type="component" value="Unassembled WGS sequence"/>
</dbReference>
<dbReference type="InterPro" id="IPR032466">
    <property type="entry name" value="Metal_Hydrolase"/>
</dbReference>
<dbReference type="Pfam" id="PF04909">
    <property type="entry name" value="Amidohydro_2"/>
    <property type="match status" value="1"/>
</dbReference>
<dbReference type="GO" id="GO:0016831">
    <property type="term" value="F:carboxy-lyase activity"/>
    <property type="evidence" value="ECO:0007669"/>
    <property type="project" value="InterPro"/>
</dbReference>
<dbReference type="EMBL" id="UHDO01000001">
    <property type="protein sequence ID" value="SUM42922.1"/>
    <property type="molecule type" value="Genomic_DNA"/>
</dbReference>
<evidence type="ECO:0000313" key="6">
    <source>
        <dbReference type="Proteomes" id="UP000297598"/>
    </source>
</evidence>
<gene>
    <name evidence="4" type="ORF">BJR09_04400</name>
    <name evidence="3" type="ORF">NCTC13830_00446</name>
</gene>
<evidence type="ECO:0000256" key="1">
    <source>
        <dbReference type="ARBA" id="ARBA00023239"/>
    </source>
</evidence>
<keyword evidence="1" id="KW-0456">Lyase</keyword>
<evidence type="ECO:0000313" key="3">
    <source>
        <dbReference type="EMBL" id="SUM42922.1"/>
    </source>
</evidence>
<proteinExistence type="predicted"/>
<evidence type="ECO:0000259" key="2">
    <source>
        <dbReference type="Pfam" id="PF04909"/>
    </source>
</evidence>
<dbReference type="GO" id="GO:0019748">
    <property type="term" value="P:secondary metabolic process"/>
    <property type="evidence" value="ECO:0007669"/>
    <property type="project" value="TreeGrafter"/>
</dbReference>
<keyword evidence="3" id="KW-0378">Hydrolase</keyword>
<reference evidence="3 5" key="1">
    <citation type="submission" date="2018-06" db="EMBL/GenBank/DDBJ databases">
        <authorList>
            <consortium name="Pathogen Informatics"/>
            <person name="Doyle S."/>
        </authorList>
    </citation>
    <scope>NUCLEOTIDE SEQUENCE [LARGE SCALE GENOMIC DNA]</scope>
    <source>
        <strain evidence="3 5">NCTC13830</strain>
    </source>
</reference>
<dbReference type="AlphaFoldDB" id="A0A380FWN8"/>
<keyword evidence="6" id="KW-1185">Reference proteome</keyword>
<dbReference type="RefSeq" id="WP_103298092.1">
    <property type="nucleotide sequence ID" value="NZ_PPQT01000059.1"/>
</dbReference>
<sequence length="334" mass="38118">MKSINFEEHYVVDEIQKETMKYMSSDPKGVPMKTMLDGLEQKSGFTDADEITHHEKRIKFMDEHDVEMQVLSYGNGAPSNLEGERAIELCKKANDTLAEYVQEHPDRFVGFATLPINEPEATVEEFKRCINELNFKGALIMGHPKSGFLDQDEYDDLFAAAEELNAPIYLHPSPVQSDVYQAYYKGNYPDVTAATFACFGYGWHVDVGIHAIHLVLSGVFDRHPNLNVIIGHWGEFVPFFLERMDSILFADHLEHPISYYFKNNFYITPSGMLTKPQFDLVKAEVGVDRILYSADYPYVEPEELDTFLSELGLTEEEQEKISYKNGAKLLGLEK</sequence>
<feature type="domain" description="Amidohydrolase-related" evidence="2">
    <location>
        <begin position="47"/>
        <end position="332"/>
    </location>
</feature>
<dbReference type="EMBL" id="SRLS01000005">
    <property type="protein sequence ID" value="TGE18176.1"/>
    <property type="molecule type" value="Genomic_DNA"/>
</dbReference>
<dbReference type="Gene3D" id="3.20.20.140">
    <property type="entry name" value="Metal-dependent hydrolases"/>
    <property type="match status" value="1"/>
</dbReference>
<dbReference type="SUPFAM" id="SSF51556">
    <property type="entry name" value="Metallo-dependent hydrolases"/>
    <property type="match status" value="1"/>
</dbReference>
<evidence type="ECO:0000313" key="5">
    <source>
        <dbReference type="Proteomes" id="UP000254047"/>
    </source>
</evidence>
<dbReference type="GO" id="GO:0016787">
    <property type="term" value="F:hydrolase activity"/>
    <property type="evidence" value="ECO:0007669"/>
    <property type="project" value="UniProtKB-KW"/>
</dbReference>
<evidence type="ECO:0000313" key="4">
    <source>
        <dbReference type="EMBL" id="TGE18176.1"/>
    </source>
</evidence>
<name>A0A380FWN8_9STAP</name>
<dbReference type="OrthoDB" id="9777673at2"/>
<dbReference type="InterPro" id="IPR006680">
    <property type="entry name" value="Amidohydro-rel"/>
</dbReference>
<accession>A0A380FWN8</accession>
<dbReference type="PANTHER" id="PTHR21240:SF30">
    <property type="entry name" value="AMIDOHYDROLASE-RELATED DOMAIN-CONTAINING PROTEIN-RELATED"/>
    <property type="match status" value="1"/>
</dbReference>
<dbReference type="InterPro" id="IPR032465">
    <property type="entry name" value="ACMSD"/>
</dbReference>
<dbReference type="Proteomes" id="UP000297598">
    <property type="component" value="Unassembled WGS sequence"/>
</dbReference>
<dbReference type="GO" id="GO:0005829">
    <property type="term" value="C:cytosol"/>
    <property type="evidence" value="ECO:0007669"/>
    <property type="project" value="TreeGrafter"/>
</dbReference>
<protein>
    <submittedName>
        <fullName evidence="3">Amidohydrolase</fullName>
    </submittedName>
</protein>
<organism evidence="3 5">
    <name type="scientific">Staphylococcus petrasii</name>
    <dbReference type="NCBI Taxonomy" id="1276936"/>
    <lineage>
        <taxon>Bacteria</taxon>
        <taxon>Bacillati</taxon>
        <taxon>Bacillota</taxon>
        <taxon>Bacilli</taxon>
        <taxon>Bacillales</taxon>
        <taxon>Staphylococcaceae</taxon>
        <taxon>Staphylococcus</taxon>
    </lineage>
</organism>